<accession>A0A8X8WSI2</accession>
<keyword evidence="3" id="KW-1185">Reference proteome</keyword>
<gene>
    <name evidence="2" type="ORF">SASPL_140873</name>
</gene>
<evidence type="ECO:0000313" key="3">
    <source>
        <dbReference type="Proteomes" id="UP000298416"/>
    </source>
</evidence>
<reference evidence="2" key="2">
    <citation type="submission" date="2020-08" db="EMBL/GenBank/DDBJ databases">
        <title>Plant Genome Project.</title>
        <authorList>
            <person name="Zhang R.-G."/>
        </authorList>
    </citation>
    <scope>NUCLEOTIDE SEQUENCE</scope>
    <source>
        <strain evidence="2">Huo1</strain>
        <tissue evidence="2">Leaf</tissue>
    </source>
</reference>
<reference evidence="2" key="1">
    <citation type="submission" date="2018-01" db="EMBL/GenBank/DDBJ databases">
        <authorList>
            <person name="Mao J.F."/>
        </authorList>
    </citation>
    <scope>NUCLEOTIDE SEQUENCE</scope>
    <source>
        <strain evidence="2">Huo1</strain>
        <tissue evidence="2">Leaf</tissue>
    </source>
</reference>
<dbReference type="EMBL" id="PNBA02000015">
    <property type="protein sequence ID" value="KAG6399393.1"/>
    <property type="molecule type" value="Genomic_DNA"/>
</dbReference>
<organism evidence="2">
    <name type="scientific">Salvia splendens</name>
    <name type="common">Scarlet sage</name>
    <dbReference type="NCBI Taxonomy" id="180675"/>
    <lineage>
        <taxon>Eukaryota</taxon>
        <taxon>Viridiplantae</taxon>
        <taxon>Streptophyta</taxon>
        <taxon>Embryophyta</taxon>
        <taxon>Tracheophyta</taxon>
        <taxon>Spermatophyta</taxon>
        <taxon>Magnoliopsida</taxon>
        <taxon>eudicotyledons</taxon>
        <taxon>Gunneridae</taxon>
        <taxon>Pentapetalae</taxon>
        <taxon>asterids</taxon>
        <taxon>lamiids</taxon>
        <taxon>Lamiales</taxon>
        <taxon>Lamiaceae</taxon>
        <taxon>Nepetoideae</taxon>
        <taxon>Mentheae</taxon>
        <taxon>Salviinae</taxon>
        <taxon>Salvia</taxon>
        <taxon>Salvia subgen. Calosphace</taxon>
        <taxon>core Calosphace</taxon>
    </lineage>
</organism>
<evidence type="ECO:0000313" key="2">
    <source>
        <dbReference type="EMBL" id="KAG6399393.1"/>
    </source>
</evidence>
<feature type="region of interest" description="Disordered" evidence="1">
    <location>
        <begin position="14"/>
        <end position="40"/>
    </location>
</feature>
<protein>
    <submittedName>
        <fullName evidence="2">Uncharacterized protein</fullName>
    </submittedName>
</protein>
<dbReference type="AlphaFoldDB" id="A0A8X8WSI2"/>
<dbReference type="Proteomes" id="UP000298416">
    <property type="component" value="Unassembled WGS sequence"/>
</dbReference>
<name>A0A8X8WSI2_SALSN</name>
<evidence type="ECO:0000256" key="1">
    <source>
        <dbReference type="SAM" id="MobiDB-lite"/>
    </source>
</evidence>
<sequence length="310" mass="34429">MSGSSTAHARAYNLGNTHPQVTGPHSSVGTPTGSSSRHTPIGSNTNLLLHIWSPSIGLAIPDLDINQTQHRYLSIRRTPARFQTQRCKIPMLNTSHMSHQRVWSPRTVFSNPCRSHHNHIAVRMPQMRKDAMEKSLLIHIHQNECLDSYVCGYAHELRDQDEDDSCEVTGDFDYYSKRRTVEEEHCENMGSMLLMDSKSETKVEDVCGDDASNSDATGVSISSITLLGEKHGVEEDRAVSPADHQVSASKEIYWSCSSDVNNILSTAPLSAAALLSDVDGDFKCLMQGHTHNEWDICLKLKDNSTLEKGK</sequence>
<comment type="caution">
    <text evidence="2">The sequence shown here is derived from an EMBL/GenBank/DDBJ whole genome shotgun (WGS) entry which is preliminary data.</text>
</comment>
<proteinExistence type="predicted"/>